<name>A0A5M8R9B1_9BACI</name>
<accession>A0A5M8R9B1</accession>
<dbReference type="Proteomes" id="UP000324326">
    <property type="component" value="Unassembled WGS sequence"/>
</dbReference>
<gene>
    <name evidence="1" type="ORF">DX927_24955</name>
</gene>
<dbReference type="EMBL" id="QSND01000014">
    <property type="protein sequence ID" value="KAA6443504.1"/>
    <property type="molecule type" value="Genomic_DNA"/>
</dbReference>
<reference evidence="1 2" key="1">
    <citation type="submission" date="2018-08" db="EMBL/GenBank/DDBJ databases">
        <title>Bacillus phenotypic plasticity.</title>
        <authorList>
            <person name="Hurtado E."/>
        </authorList>
    </citation>
    <scope>NUCLEOTIDE SEQUENCE [LARGE SCALE GENOMIC DNA]</scope>
    <source>
        <strain evidence="1 2">427</strain>
    </source>
</reference>
<organism evidence="1 2">
    <name type="scientific">Bacillus swezeyi</name>
    <dbReference type="NCBI Taxonomy" id="1925020"/>
    <lineage>
        <taxon>Bacteria</taxon>
        <taxon>Bacillati</taxon>
        <taxon>Bacillota</taxon>
        <taxon>Bacilli</taxon>
        <taxon>Bacillales</taxon>
        <taxon>Bacillaceae</taxon>
        <taxon>Bacillus</taxon>
    </lineage>
</organism>
<sequence>MVLKERGQIDQEFGAEEIADYLRLRGLKPKVDVMHFGDHFGGSITFWYRLRRYYIALVQFDNPGDGDPLSSKSGFTQLGMDSKGRAEEIMVHLVAYFNGWYRTNKELFPEEEEWLNLYLEYNENE</sequence>
<protein>
    <submittedName>
        <fullName evidence="1">Uncharacterized protein</fullName>
    </submittedName>
</protein>
<dbReference type="RefSeq" id="WP_148957899.1">
    <property type="nucleotide sequence ID" value="NZ_QSND01000014.1"/>
</dbReference>
<evidence type="ECO:0000313" key="2">
    <source>
        <dbReference type="Proteomes" id="UP000324326"/>
    </source>
</evidence>
<proteinExistence type="predicted"/>
<comment type="caution">
    <text evidence="1">The sequence shown here is derived from an EMBL/GenBank/DDBJ whole genome shotgun (WGS) entry which is preliminary data.</text>
</comment>
<evidence type="ECO:0000313" key="1">
    <source>
        <dbReference type="EMBL" id="KAA6443504.1"/>
    </source>
</evidence>
<dbReference type="AlphaFoldDB" id="A0A5M8R9B1"/>